<sequence>MPLPILIAAALAQTAAAPALTPEAADARCVVILGFIAKQPNQPAARLEAVKTGTAYYLGKLRGRRPGINLVDTLNTAANRAQTEKADVVKESQRCGGELSALAAATGPAASPRKP</sequence>
<evidence type="ECO:0000313" key="1">
    <source>
        <dbReference type="EMBL" id="GGB24319.1"/>
    </source>
</evidence>
<proteinExistence type="predicted"/>
<gene>
    <name evidence="1" type="ORF">GCM10011380_12330</name>
</gene>
<accession>A0A916SZF1</accession>
<dbReference type="AlphaFoldDB" id="A0A916SZF1"/>
<reference evidence="1" key="1">
    <citation type="journal article" date="2014" name="Int. J. Syst. Evol. Microbiol.">
        <title>Complete genome sequence of Corynebacterium casei LMG S-19264T (=DSM 44701T), isolated from a smear-ripened cheese.</title>
        <authorList>
            <consortium name="US DOE Joint Genome Institute (JGI-PGF)"/>
            <person name="Walter F."/>
            <person name="Albersmeier A."/>
            <person name="Kalinowski J."/>
            <person name="Ruckert C."/>
        </authorList>
    </citation>
    <scope>NUCLEOTIDE SEQUENCE</scope>
    <source>
        <strain evidence="1">CGMCC 1.15330</strain>
    </source>
</reference>
<reference evidence="1" key="2">
    <citation type="submission" date="2020-09" db="EMBL/GenBank/DDBJ databases">
        <authorList>
            <person name="Sun Q."/>
            <person name="Zhou Y."/>
        </authorList>
    </citation>
    <scope>NUCLEOTIDE SEQUENCE</scope>
    <source>
        <strain evidence="1">CGMCC 1.15330</strain>
    </source>
</reference>
<evidence type="ECO:0000313" key="2">
    <source>
        <dbReference type="Proteomes" id="UP000623067"/>
    </source>
</evidence>
<dbReference type="EMBL" id="BMIH01000002">
    <property type="protein sequence ID" value="GGB24319.1"/>
    <property type="molecule type" value="Genomic_DNA"/>
</dbReference>
<dbReference type="RefSeq" id="WP_188657899.1">
    <property type="nucleotide sequence ID" value="NZ_BMIH01000002.1"/>
</dbReference>
<name>A0A916SZF1_9SPHN</name>
<comment type="caution">
    <text evidence="1">The sequence shown here is derived from an EMBL/GenBank/DDBJ whole genome shotgun (WGS) entry which is preliminary data.</text>
</comment>
<dbReference type="Proteomes" id="UP000623067">
    <property type="component" value="Unassembled WGS sequence"/>
</dbReference>
<keyword evidence="2" id="KW-1185">Reference proteome</keyword>
<protein>
    <submittedName>
        <fullName evidence="1">Uncharacterized protein</fullName>
    </submittedName>
</protein>
<organism evidence="1 2">
    <name type="scientific">Sphingomonas metalli</name>
    <dbReference type="NCBI Taxonomy" id="1779358"/>
    <lineage>
        <taxon>Bacteria</taxon>
        <taxon>Pseudomonadati</taxon>
        <taxon>Pseudomonadota</taxon>
        <taxon>Alphaproteobacteria</taxon>
        <taxon>Sphingomonadales</taxon>
        <taxon>Sphingomonadaceae</taxon>
        <taxon>Sphingomonas</taxon>
    </lineage>
</organism>